<organism evidence="3 4">
    <name type="scientific">Schistosoma bovis</name>
    <name type="common">Blood fluke</name>
    <dbReference type="NCBI Taxonomy" id="6184"/>
    <lineage>
        <taxon>Eukaryota</taxon>
        <taxon>Metazoa</taxon>
        <taxon>Spiralia</taxon>
        <taxon>Lophotrochozoa</taxon>
        <taxon>Platyhelminthes</taxon>
        <taxon>Trematoda</taxon>
        <taxon>Digenea</taxon>
        <taxon>Strigeidida</taxon>
        <taxon>Schistosomatoidea</taxon>
        <taxon>Schistosomatidae</taxon>
        <taxon>Schistosoma</taxon>
    </lineage>
</organism>
<name>A0A430PZF8_SCHBO</name>
<dbReference type="EMBL" id="QMKO01003812">
    <property type="protein sequence ID" value="RTG80844.1"/>
    <property type="molecule type" value="Genomic_DNA"/>
</dbReference>
<dbReference type="Proteomes" id="UP000290809">
    <property type="component" value="Unassembled WGS sequence"/>
</dbReference>
<evidence type="ECO:0000256" key="1">
    <source>
        <dbReference type="SAM" id="Coils"/>
    </source>
</evidence>
<sequence length="102" mass="12503">MNHLKLLLFYISCSLYFNCFIQSTMTYTIQQSSMNHIDLKMKEIEEQNNLWKNQVQHDNESQSLMISPVRFGVWKKSKRNGKHKRNRHRRKLNRHKKILHYL</sequence>
<keyword evidence="1" id="KW-0175">Coiled coil</keyword>
<reference evidence="3 4" key="1">
    <citation type="journal article" date="2019" name="PLoS Pathog.">
        <title>Genome sequence of the bovine parasite Schistosoma bovis Tanzania.</title>
        <authorList>
            <person name="Oey H."/>
            <person name="Zakrzewski M."/>
            <person name="Gobert G."/>
            <person name="Gravermann K."/>
            <person name="Stoye J."/>
            <person name="Jones M."/>
            <person name="Mcmanus D."/>
            <person name="Krause L."/>
        </authorList>
    </citation>
    <scope>NUCLEOTIDE SEQUENCE [LARGE SCALE GENOMIC DNA]</scope>
    <source>
        <strain evidence="3 4">TAN1997</strain>
    </source>
</reference>
<feature type="coiled-coil region" evidence="1">
    <location>
        <begin position="34"/>
        <end position="61"/>
    </location>
</feature>
<evidence type="ECO:0000313" key="4">
    <source>
        <dbReference type="Proteomes" id="UP000290809"/>
    </source>
</evidence>
<evidence type="ECO:0000313" key="3">
    <source>
        <dbReference type="EMBL" id="RTG80844.1"/>
    </source>
</evidence>
<evidence type="ECO:0000256" key="2">
    <source>
        <dbReference type="SAM" id="SignalP"/>
    </source>
</evidence>
<comment type="caution">
    <text evidence="3">The sequence shown here is derived from an EMBL/GenBank/DDBJ whole genome shotgun (WGS) entry which is preliminary data.</text>
</comment>
<feature type="chain" id="PRO_5019583915" evidence="2">
    <location>
        <begin position="27"/>
        <end position="102"/>
    </location>
</feature>
<accession>A0A430PZF8</accession>
<protein>
    <submittedName>
        <fullName evidence="3">Uncharacterized protein</fullName>
    </submittedName>
</protein>
<proteinExistence type="predicted"/>
<keyword evidence="2" id="KW-0732">Signal</keyword>
<keyword evidence="4" id="KW-1185">Reference proteome</keyword>
<gene>
    <name evidence="3" type="ORF">DC041_0000906</name>
</gene>
<feature type="signal peptide" evidence="2">
    <location>
        <begin position="1"/>
        <end position="26"/>
    </location>
</feature>
<dbReference type="AlphaFoldDB" id="A0A430PZF8"/>